<evidence type="ECO:0000256" key="2">
    <source>
        <dbReference type="ARBA" id="ARBA00008685"/>
    </source>
</evidence>
<evidence type="ECO:0000256" key="5">
    <source>
        <dbReference type="ARBA" id="ARBA00022692"/>
    </source>
</evidence>
<name>A0A8X6NWE6_NEPPI</name>
<keyword evidence="6 13" id="KW-1133">Transmembrane helix</keyword>
<dbReference type="PANTHER" id="PTHR42643:SF24">
    <property type="entry name" value="IONOTROPIC RECEPTOR 60A"/>
    <property type="match status" value="1"/>
</dbReference>
<proteinExistence type="inferred from homology"/>
<dbReference type="InterPro" id="IPR001320">
    <property type="entry name" value="Iontro_rcpt_C"/>
</dbReference>
<evidence type="ECO:0000256" key="13">
    <source>
        <dbReference type="SAM" id="Phobius"/>
    </source>
</evidence>
<evidence type="ECO:0000256" key="12">
    <source>
        <dbReference type="ARBA" id="ARBA00023303"/>
    </source>
</evidence>
<keyword evidence="7" id="KW-0406">Ion transport</keyword>
<dbReference type="InterPro" id="IPR052192">
    <property type="entry name" value="Insect_Ionotropic_Sensory_Rcpt"/>
</dbReference>
<protein>
    <submittedName>
        <fullName evidence="15">Ionotropic receptor 25a</fullName>
    </submittedName>
</protein>
<evidence type="ECO:0000256" key="9">
    <source>
        <dbReference type="ARBA" id="ARBA00023170"/>
    </source>
</evidence>
<keyword evidence="12" id="KW-0407">Ion channel</keyword>
<sequence length="485" mass="55053">MLVFLIMQQKWRNVILVDADPEESGILLNSLNEKSVSVASVSANMVDKYVWPEKFSLSPPFNGYVMVVDLSRTEEAFRQLLGLLKEKYLFGPHIGWIIGVNGCLNLSNILHLFDEGDKVVIVASDNIEPLMCRIQSLQTEFKIWSLHSIGNKSILFEQKILDKLNDSIYVKEPLFQKPFTDFGGRILKITSLGSPPIQIPPKEGKWKWRGYIFRIVNTLADIYNFSYTVKEADNRLYGMLQEDGTWSGMIGELVNKSMDMGVGDLSWTLDRGIAADLTSPVFPETVTFIYRAPGFYSRTWILFQDIDFRVWVSLTFTMILGCSVYCLTLYVSEMYICDTTRWKTEEEAFLKSAVRSIGAIYRALLGQGILYHPKAISCRTVLGTWFIGALILSALYGGSLTSTLSLHRSPRPADTLKDFVKRYPNAIIAIKNNSQIHSYFRHTLIKDRSRNGDQVLGSTWLLSPDRLENINILPNDILSGIYCKP</sequence>
<evidence type="ECO:0000256" key="8">
    <source>
        <dbReference type="ARBA" id="ARBA00023136"/>
    </source>
</evidence>
<comment type="similarity">
    <text evidence="2">Belongs to the glutamate-gated ion channel (TC 1.A.10.1) family.</text>
</comment>
<evidence type="ECO:0000256" key="6">
    <source>
        <dbReference type="ARBA" id="ARBA00022989"/>
    </source>
</evidence>
<evidence type="ECO:0000256" key="7">
    <source>
        <dbReference type="ARBA" id="ARBA00023065"/>
    </source>
</evidence>
<gene>
    <name evidence="15" type="primary">Ir25a</name>
    <name evidence="15" type="ORF">NPIL_471702</name>
</gene>
<reference evidence="15" key="1">
    <citation type="submission" date="2020-08" db="EMBL/GenBank/DDBJ databases">
        <title>Multicomponent nature underlies the extraordinary mechanical properties of spider dragline silk.</title>
        <authorList>
            <person name="Kono N."/>
            <person name="Nakamura H."/>
            <person name="Mori M."/>
            <person name="Yoshida Y."/>
            <person name="Ohtoshi R."/>
            <person name="Malay A.D."/>
            <person name="Moran D.A.P."/>
            <person name="Tomita M."/>
            <person name="Numata K."/>
            <person name="Arakawa K."/>
        </authorList>
    </citation>
    <scope>NUCLEOTIDE SEQUENCE</scope>
</reference>
<dbReference type="Pfam" id="PF00060">
    <property type="entry name" value="Lig_chan"/>
    <property type="match status" value="1"/>
</dbReference>
<keyword evidence="10" id="KW-0325">Glycoprotein</keyword>
<dbReference type="Proteomes" id="UP000887013">
    <property type="component" value="Unassembled WGS sequence"/>
</dbReference>
<evidence type="ECO:0000259" key="14">
    <source>
        <dbReference type="SMART" id="SM00918"/>
    </source>
</evidence>
<dbReference type="Gene3D" id="1.10.287.70">
    <property type="match status" value="1"/>
</dbReference>
<feature type="transmembrane region" description="Helical" evidence="13">
    <location>
        <begin position="382"/>
        <end position="401"/>
    </location>
</feature>
<dbReference type="Gene3D" id="3.40.190.10">
    <property type="entry name" value="Periplasmic binding protein-like II"/>
    <property type="match status" value="1"/>
</dbReference>
<keyword evidence="4" id="KW-1003">Cell membrane</keyword>
<dbReference type="InterPro" id="IPR019594">
    <property type="entry name" value="Glu/Gly-bd"/>
</dbReference>
<keyword evidence="5 13" id="KW-0812">Transmembrane</keyword>
<evidence type="ECO:0000256" key="3">
    <source>
        <dbReference type="ARBA" id="ARBA00022448"/>
    </source>
</evidence>
<dbReference type="GO" id="GO:0050906">
    <property type="term" value="P:detection of stimulus involved in sensory perception"/>
    <property type="evidence" value="ECO:0007669"/>
    <property type="project" value="UniProtKB-ARBA"/>
</dbReference>
<dbReference type="PANTHER" id="PTHR42643">
    <property type="entry name" value="IONOTROPIC RECEPTOR 20A-RELATED"/>
    <property type="match status" value="1"/>
</dbReference>
<feature type="domain" description="Ionotropic glutamate receptor L-glutamate and glycine-binding" evidence="14">
    <location>
        <begin position="196"/>
        <end position="255"/>
    </location>
</feature>
<evidence type="ECO:0000256" key="11">
    <source>
        <dbReference type="ARBA" id="ARBA00023286"/>
    </source>
</evidence>
<keyword evidence="11" id="KW-1071">Ligand-gated ion channel</keyword>
<evidence type="ECO:0000313" key="16">
    <source>
        <dbReference type="Proteomes" id="UP000887013"/>
    </source>
</evidence>
<comment type="caution">
    <text evidence="15">The sequence shown here is derived from an EMBL/GenBank/DDBJ whole genome shotgun (WGS) entry which is preliminary data.</text>
</comment>
<organism evidence="15 16">
    <name type="scientific">Nephila pilipes</name>
    <name type="common">Giant wood spider</name>
    <name type="synonym">Nephila maculata</name>
    <dbReference type="NCBI Taxonomy" id="299642"/>
    <lineage>
        <taxon>Eukaryota</taxon>
        <taxon>Metazoa</taxon>
        <taxon>Ecdysozoa</taxon>
        <taxon>Arthropoda</taxon>
        <taxon>Chelicerata</taxon>
        <taxon>Arachnida</taxon>
        <taxon>Araneae</taxon>
        <taxon>Araneomorphae</taxon>
        <taxon>Entelegynae</taxon>
        <taxon>Araneoidea</taxon>
        <taxon>Nephilidae</taxon>
        <taxon>Nephila</taxon>
    </lineage>
</organism>
<dbReference type="GO" id="GO:0015276">
    <property type="term" value="F:ligand-gated monoatomic ion channel activity"/>
    <property type="evidence" value="ECO:0007669"/>
    <property type="project" value="InterPro"/>
</dbReference>
<dbReference type="Pfam" id="PF10613">
    <property type="entry name" value="Lig_chan-Glu_bd"/>
    <property type="match status" value="1"/>
</dbReference>
<dbReference type="GO" id="GO:0005886">
    <property type="term" value="C:plasma membrane"/>
    <property type="evidence" value="ECO:0007669"/>
    <property type="project" value="UniProtKB-SubCell"/>
</dbReference>
<evidence type="ECO:0000256" key="10">
    <source>
        <dbReference type="ARBA" id="ARBA00023180"/>
    </source>
</evidence>
<dbReference type="EMBL" id="BMAW01013997">
    <property type="protein sequence ID" value="GFT36806.1"/>
    <property type="molecule type" value="Genomic_DNA"/>
</dbReference>
<keyword evidence="3" id="KW-0813">Transport</keyword>
<evidence type="ECO:0000256" key="4">
    <source>
        <dbReference type="ARBA" id="ARBA00022475"/>
    </source>
</evidence>
<comment type="subcellular location">
    <subcellularLocation>
        <location evidence="1">Cell membrane</location>
        <topology evidence="1">Multi-pass membrane protein</topology>
    </subcellularLocation>
</comment>
<dbReference type="SMART" id="SM00918">
    <property type="entry name" value="Lig_chan-Glu_bd"/>
    <property type="match status" value="1"/>
</dbReference>
<dbReference type="OrthoDB" id="6433638at2759"/>
<keyword evidence="9 15" id="KW-0675">Receptor</keyword>
<keyword evidence="8 13" id="KW-0472">Membrane</keyword>
<evidence type="ECO:0000256" key="1">
    <source>
        <dbReference type="ARBA" id="ARBA00004651"/>
    </source>
</evidence>
<dbReference type="SUPFAM" id="SSF53850">
    <property type="entry name" value="Periplasmic binding protein-like II"/>
    <property type="match status" value="1"/>
</dbReference>
<feature type="transmembrane region" description="Helical" evidence="13">
    <location>
        <begin position="310"/>
        <end position="331"/>
    </location>
</feature>
<accession>A0A8X6NWE6</accession>
<evidence type="ECO:0000313" key="15">
    <source>
        <dbReference type="EMBL" id="GFT36806.1"/>
    </source>
</evidence>
<keyword evidence="16" id="KW-1185">Reference proteome</keyword>
<dbReference type="AlphaFoldDB" id="A0A8X6NWE6"/>